<evidence type="ECO:0000256" key="12">
    <source>
        <dbReference type="ARBA" id="ARBA00022777"/>
    </source>
</evidence>
<comment type="catalytic activity">
    <reaction evidence="23">
        <text>L-seryl-[rhodopsin] + ATP = O-phospho-L-seryl-[rhodopsin] + ADP + H(+)</text>
        <dbReference type="Rhea" id="RHEA:23356"/>
        <dbReference type="Rhea" id="RHEA-COMP:14594"/>
        <dbReference type="Rhea" id="RHEA-COMP:14595"/>
        <dbReference type="ChEBI" id="CHEBI:15378"/>
        <dbReference type="ChEBI" id="CHEBI:29999"/>
        <dbReference type="ChEBI" id="CHEBI:30616"/>
        <dbReference type="ChEBI" id="CHEBI:83421"/>
        <dbReference type="ChEBI" id="CHEBI:456216"/>
        <dbReference type="EC" id="2.7.11.14"/>
    </reaction>
</comment>
<evidence type="ECO:0000256" key="7">
    <source>
        <dbReference type="ARBA" id="ARBA00022553"/>
    </source>
</evidence>
<keyword evidence="6" id="KW-0723">Serine/threonine-protein kinase</keyword>
<evidence type="ECO:0000256" key="18">
    <source>
        <dbReference type="ARBA" id="ARBA00023289"/>
    </source>
</evidence>
<evidence type="ECO:0000256" key="15">
    <source>
        <dbReference type="ARBA" id="ARBA00022989"/>
    </source>
</evidence>
<keyword evidence="10 25" id="KW-0812">Transmembrane</keyword>
<sequence length="875" mass="99157">MCDMGGLDNLIANTAYLQARKSGEADVKEMQKRRKSLSLPKIEQCQEHRESIAGDYDSICEQQPIGKKFFRDFLETVPEYLVARDFLDEVSTWELAEDNAKSSTMESMITNFLKTGSKNYLSFMSSDLVSKCQAATAKDYENIVQLAKEESKLFLKEKPFRDFQTSPFYDKFLQWKVFEKQPVTDKYFYEFRVLGKGGFGEVCAIQVKNTGKMYACKKLDKKRLKKKSGEKMALLEKEILEKVNSPFIVTLAYAYETKTHLCLVMSLMNGGDLKYHIYNVGERGLEMKRIIYYSAQITCGILHLHSINIVYRDMKPENVLLDDNGNCRLSDLGLAVKVREGKSITQRAGTNGYMAPEILKEEEYSYPVDWFAMGCSIYEMVAGRTPFKDYKEKVNKDEVKRRTLEDEVKFEHASFTEEAKDICRLFLAKKKEDRLGSRSEDDDPRKHSFFKTINFHRLEANLIDPPFVPDPSVVYAKDVADIADFSEVRGVEFDDKDKKFFKRFATGAVPIPWQEEIIETGLFEELNDPNRVASGAIISIDQVEVETASFLGVLEAANALISVCHMANLLNSETSIIQTLGLNSHVCFRRGNPAAAMSALVRTDGSGGVGPCRMAVLEESALVNVGTDSDFGLILLFYLVFYGFLAALFTFTMWVMLQTLSSDIPKYRDRISSPGLMISPKPDTALEFYFNKSDSQSYSEYVTTLQNFLESYNDSKQSQNIDCTPGRIFEQNDAAVKKACRFNLSVLGQCSGKEDTNFGYSKGTPCVLVKMNRIIGLKPEGEPRIQCTPKEEGMVDINYFPDHGAIDLMYFPYYGKSLHAHYLQPLVAVQLAIHPNSTKEEIAIECKILGSPNLKNEDDRDKFLGRIAFKVQMSE</sequence>
<protein>
    <recommendedName>
        <fullName evidence="21">rhodopsin kinase</fullName>
        <ecNumber evidence="21">2.7.11.14</ecNumber>
    </recommendedName>
</protein>
<keyword evidence="9" id="KW-0808">Transferase</keyword>
<evidence type="ECO:0000256" key="22">
    <source>
        <dbReference type="ARBA" id="ARBA00048717"/>
    </source>
</evidence>
<evidence type="ECO:0000256" key="21">
    <source>
        <dbReference type="ARBA" id="ARBA00039073"/>
    </source>
</evidence>
<keyword evidence="16 25" id="KW-0472">Membrane</keyword>
<dbReference type="InterPro" id="IPR017441">
    <property type="entry name" value="Protein_kinase_ATP_BS"/>
</dbReference>
<dbReference type="EC" id="2.7.11.14" evidence="21"/>
<evidence type="ECO:0000256" key="23">
    <source>
        <dbReference type="ARBA" id="ARBA00049249"/>
    </source>
</evidence>
<dbReference type="PRINTS" id="PR00717">
    <property type="entry name" value="GPCRKINASE"/>
</dbReference>
<dbReference type="InterPro" id="IPR011009">
    <property type="entry name" value="Kinase-like_dom_sf"/>
</dbReference>
<feature type="transmembrane region" description="Helical" evidence="25">
    <location>
        <begin position="631"/>
        <end position="657"/>
    </location>
</feature>
<dbReference type="PROSITE" id="PS50132">
    <property type="entry name" value="RGS"/>
    <property type="match status" value="1"/>
</dbReference>
<dbReference type="Gene3D" id="3.30.200.20">
    <property type="entry name" value="Phosphorylase Kinase, domain 1"/>
    <property type="match status" value="1"/>
</dbReference>
<dbReference type="PROSITE" id="PS00107">
    <property type="entry name" value="PROTEIN_KINASE_ATP"/>
    <property type="match status" value="1"/>
</dbReference>
<evidence type="ECO:0000256" key="24">
    <source>
        <dbReference type="PROSITE-ProRule" id="PRU10141"/>
    </source>
</evidence>
<evidence type="ECO:0000313" key="29">
    <source>
        <dbReference type="EMBL" id="KAJ7409862.1"/>
    </source>
</evidence>
<evidence type="ECO:0000256" key="10">
    <source>
        <dbReference type="ARBA" id="ARBA00022692"/>
    </source>
</evidence>
<evidence type="ECO:0000256" key="8">
    <source>
        <dbReference type="ARBA" id="ARBA00022606"/>
    </source>
</evidence>
<dbReference type="Pfam" id="PF00615">
    <property type="entry name" value="RGS"/>
    <property type="match status" value="1"/>
</dbReference>
<feature type="domain" description="AGC-kinase C-terminal" evidence="28">
    <location>
        <begin position="451"/>
        <end position="516"/>
    </location>
</feature>
<evidence type="ECO:0000256" key="1">
    <source>
        <dbReference type="ARBA" id="ARBA00004606"/>
    </source>
</evidence>
<keyword evidence="11 24" id="KW-0547">Nucleotide-binding</keyword>
<dbReference type="Gene3D" id="1.10.167.10">
    <property type="entry name" value="Regulator of G-protein Signalling 4, domain 2"/>
    <property type="match status" value="1"/>
</dbReference>
<name>A0ABQ9D136_9PASS</name>
<comment type="similarity">
    <text evidence="3">Belongs to the X(+)/potassium ATPases subunit beta family.</text>
</comment>
<dbReference type="PROSITE" id="PS00391">
    <property type="entry name" value="ATPASE_NA_K_BETA_2"/>
    <property type="match status" value="1"/>
</dbReference>
<dbReference type="InterPro" id="IPR000239">
    <property type="entry name" value="GPCR_kinase"/>
</dbReference>
<dbReference type="SMART" id="SM00220">
    <property type="entry name" value="S_TKc"/>
    <property type="match status" value="1"/>
</dbReference>
<dbReference type="SMART" id="SM00133">
    <property type="entry name" value="S_TK_X"/>
    <property type="match status" value="1"/>
</dbReference>
<keyword evidence="18" id="KW-0636">Prenylation</keyword>
<feature type="domain" description="RGS" evidence="27">
    <location>
        <begin position="62"/>
        <end position="173"/>
    </location>
</feature>
<dbReference type="PANTHER" id="PTHR24355">
    <property type="entry name" value="G PROTEIN-COUPLED RECEPTOR KINASE/RIBOSOMAL PROTEIN S6 KINASE"/>
    <property type="match status" value="1"/>
</dbReference>
<dbReference type="SUPFAM" id="SSF48097">
    <property type="entry name" value="Regulator of G-protein signaling, RGS"/>
    <property type="match status" value="1"/>
</dbReference>
<dbReference type="PROSITE" id="PS50011">
    <property type="entry name" value="PROTEIN_KINASE_DOM"/>
    <property type="match status" value="1"/>
</dbReference>
<reference evidence="29" key="1">
    <citation type="submission" date="2019-10" db="EMBL/GenBank/DDBJ databases">
        <authorList>
            <person name="Soares A.E.R."/>
            <person name="Aleixo A."/>
            <person name="Schneider P."/>
            <person name="Miyaki C.Y."/>
            <person name="Schneider M.P."/>
            <person name="Mello C."/>
            <person name="Vasconcelos A.T.R."/>
        </authorList>
    </citation>
    <scope>NUCLEOTIDE SEQUENCE</scope>
    <source>
        <tissue evidence="29">Muscle</tissue>
    </source>
</reference>
<dbReference type="Gene3D" id="1.10.510.10">
    <property type="entry name" value="Transferase(Phosphotransferase) domain 1"/>
    <property type="match status" value="1"/>
</dbReference>
<evidence type="ECO:0000256" key="25">
    <source>
        <dbReference type="SAM" id="Phobius"/>
    </source>
</evidence>
<gene>
    <name evidence="29" type="primary">GRK7</name>
    <name evidence="29" type="ORF">WISP_111786</name>
</gene>
<dbReference type="CDD" id="cd05607">
    <property type="entry name" value="STKc_GRK7"/>
    <property type="match status" value="1"/>
</dbReference>
<comment type="catalytic activity">
    <reaction evidence="22">
        <text>L-threonyl-[rhodopsin] + ATP = O-phospho-L-threonyl-[rhodopsin] + ADP + H(+)</text>
        <dbReference type="Rhea" id="RHEA:56552"/>
        <dbReference type="Rhea" id="RHEA-COMP:14596"/>
        <dbReference type="Rhea" id="RHEA-COMP:14597"/>
        <dbReference type="ChEBI" id="CHEBI:15378"/>
        <dbReference type="ChEBI" id="CHEBI:30013"/>
        <dbReference type="ChEBI" id="CHEBI:30616"/>
        <dbReference type="ChEBI" id="CHEBI:61977"/>
        <dbReference type="ChEBI" id="CHEBI:456216"/>
        <dbReference type="EC" id="2.7.11.14"/>
    </reaction>
</comment>
<dbReference type="Gene3D" id="1.20.5.170">
    <property type="match status" value="1"/>
</dbReference>
<accession>A0ABQ9D136</accession>
<comment type="function">
    <text evidence="20">Retina-specific kinase involved in the shutoff of the photoresponse and adaptation to changing light conditions via cone opsin phosphorylation, including rhodopsin (RHO).</text>
</comment>
<evidence type="ECO:0000256" key="11">
    <source>
        <dbReference type="ARBA" id="ARBA00022741"/>
    </source>
</evidence>
<keyword evidence="5" id="KW-0488">Methylation</keyword>
<keyword evidence="19" id="KW-0844">Vision</keyword>
<dbReference type="GO" id="GO:0016301">
    <property type="term" value="F:kinase activity"/>
    <property type="evidence" value="ECO:0007669"/>
    <property type="project" value="UniProtKB-KW"/>
</dbReference>
<keyword evidence="7" id="KW-0597">Phosphoprotein</keyword>
<feature type="domain" description="Protein kinase" evidence="26">
    <location>
        <begin position="188"/>
        <end position="450"/>
    </location>
</feature>
<dbReference type="Proteomes" id="UP001145742">
    <property type="component" value="Unassembled WGS sequence"/>
</dbReference>
<evidence type="ECO:0000256" key="5">
    <source>
        <dbReference type="ARBA" id="ARBA00022481"/>
    </source>
</evidence>
<evidence type="ECO:0000259" key="27">
    <source>
        <dbReference type="PROSITE" id="PS50132"/>
    </source>
</evidence>
<evidence type="ECO:0000256" key="19">
    <source>
        <dbReference type="ARBA" id="ARBA00023305"/>
    </source>
</evidence>
<evidence type="ECO:0000256" key="14">
    <source>
        <dbReference type="ARBA" id="ARBA00022968"/>
    </source>
</evidence>
<comment type="subcellular location">
    <subcellularLocation>
        <location evidence="2">Membrane</location>
        <topology evidence="2">Lipid-anchor</topology>
    </subcellularLocation>
    <subcellularLocation>
        <location evidence="1">Membrane</location>
        <topology evidence="1">Single-pass type II membrane protein</topology>
    </subcellularLocation>
</comment>
<keyword evidence="14" id="KW-0735">Signal-anchor</keyword>
<dbReference type="EMBL" id="WHWB01034449">
    <property type="protein sequence ID" value="KAJ7409862.1"/>
    <property type="molecule type" value="Genomic_DNA"/>
</dbReference>
<dbReference type="SUPFAM" id="SSF56112">
    <property type="entry name" value="Protein kinase-like (PK-like)"/>
    <property type="match status" value="1"/>
</dbReference>
<evidence type="ECO:0000256" key="16">
    <source>
        <dbReference type="ARBA" id="ARBA00023136"/>
    </source>
</evidence>
<dbReference type="Gene3D" id="2.60.40.1660">
    <property type="entry name" value="Na, k-atpase alpha subunit"/>
    <property type="match status" value="1"/>
</dbReference>
<dbReference type="CDD" id="cd08749">
    <property type="entry name" value="RGS_GRK7"/>
    <property type="match status" value="1"/>
</dbReference>
<evidence type="ECO:0000259" key="26">
    <source>
        <dbReference type="PROSITE" id="PS50011"/>
    </source>
</evidence>
<comment type="caution">
    <text evidence="29">The sequence shown here is derived from an EMBL/GenBank/DDBJ whole genome shotgun (WGS) entry which is preliminary data.</text>
</comment>
<keyword evidence="30" id="KW-1185">Reference proteome</keyword>
<dbReference type="InterPro" id="IPR000402">
    <property type="entry name" value="Na/K_ATPase_sub_beta"/>
</dbReference>
<dbReference type="InterPro" id="IPR008271">
    <property type="entry name" value="Ser/Thr_kinase_AS"/>
</dbReference>
<feature type="binding site" evidence="24">
    <location>
        <position position="217"/>
    </location>
    <ligand>
        <name>ATP</name>
        <dbReference type="ChEBI" id="CHEBI:30616"/>
    </ligand>
</feature>
<dbReference type="NCBIfam" id="TIGR01107">
    <property type="entry name" value="Na_K_ATPase_bet"/>
    <property type="match status" value="1"/>
</dbReference>
<keyword evidence="8" id="KW-0716">Sensory transduction</keyword>
<dbReference type="PROSITE" id="PS00108">
    <property type="entry name" value="PROTEIN_KINASE_ST"/>
    <property type="match status" value="1"/>
</dbReference>
<evidence type="ECO:0000256" key="20">
    <source>
        <dbReference type="ARBA" id="ARBA00037736"/>
    </source>
</evidence>
<dbReference type="InterPro" id="IPR016137">
    <property type="entry name" value="RGS"/>
</dbReference>
<dbReference type="InterPro" id="IPR000719">
    <property type="entry name" value="Prot_kinase_dom"/>
</dbReference>
<dbReference type="PROSITE" id="PS51285">
    <property type="entry name" value="AGC_KINASE_CTER"/>
    <property type="match status" value="1"/>
</dbReference>
<organism evidence="29 30">
    <name type="scientific">Willisornis vidua</name>
    <name type="common">Xingu scale-backed antbird</name>
    <dbReference type="NCBI Taxonomy" id="1566151"/>
    <lineage>
        <taxon>Eukaryota</taxon>
        <taxon>Metazoa</taxon>
        <taxon>Chordata</taxon>
        <taxon>Craniata</taxon>
        <taxon>Vertebrata</taxon>
        <taxon>Euteleostomi</taxon>
        <taxon>Archelosauria</taxon>
        <taxon>Archosauria</taxon>
        <taxon>Dinosauria</taxon>
        <taxon>Saurischia</taxon>
        <taxon>Theropoda</taxon>
        <taxon>Coelurosauria</taxon>
        <taxon>Aves</taxon>
        <taxon>Neognathae</taxon>
        <taxon>Neoaves</taxon>
        <taxon>Telluraves</taxon>
        <taxon>Australaves</taxon>
        <taxon>Passeriformes</taxon>
        <taxon>Thamnophilidae</taxon>
        <taxon>Willisornis</taxon>
    </lineage>
</organism>
<evidence type="ECO:0000256" key="17">
    <source>
        <dbReference type="ARBA" id="ARBA00023288"/>
    </source>
</evidence>
<evidence type="ECO:0000256" key="3">
    <source>
        <dbReference type="ARBA" id="ARBA00005876"/>
    </source>
</evidence>
<dbReference type="InterPro" id="IPR044926">
    <property type="entry name" value="RGS_subdomain_2"/>
</dbReference>
<evidence type="ECO:0000256" key="6">
    <source>
        <dbReference type="ARBA" id="ARBA00022527"/>
    </source>
</evidence>
<evidence type="ECO:0000256" key="2">
    <source>
        <dbReference type="ARBA" id="ARBA00004635"/>
    </source>
</evidence>
<dbReference type="SMART" id="SM00315">
    <property type="entry name" value="RGS"/>
    <property type="match status" value="1"/>
</dbReference>
<keyword evidence="15 25" id="KW-1133">Transmembrane helix</keyword>
<dbReference type="Pfam" id="PF00069">
    <property type="entry name" value="Pkinase"/>
    <property type="match status" value="1"/>
</dbReference>
<comment type="similarity">
    <text evidence="4">Belongs to the protein kinase superfamily. AGC Ser/Thr protein kinase family. GPRK subfamily.</text>
</comment>
<keyword evidence="13 24" id="KW-0067">ATP-binding</keyword>
<dbReference type="InterPro" id="IPR000961">
    <property type="entry name" value="AGC-kinase_C"/>
</dbReference>
<evidence type="ECO:0000259" key="28">
    <source>
        <dbReference type="PROSITE" id="PS51285"/>
    </source>
</evidence>
<dbReference type="Pfam" id="PF00287">
    <property type="entry name" value="Na_K-ATPase"/>
    <property type="match status" value="1"/>
</dbReference>
<evidence type="ECO:0000256" key="13">
    <source>
        <dbReference type="ARBA" id="ARBA00022840"/>
    </source>
</evidence>
<dbReference type="InterPro" id="IPR036305">
    <property type="entry name" value="RGS_sf"/>
</dbReference>
<dbReference type="InterPro" id="IPR038702">
    <property type="entry name" value="Na/K_ATPase_sub_beta_sf"/>
</dbReference>
<dbReference type="PANTHER" id="PTHR24355:SF12">
    <property type="entry name" value="RHODOPSIN KINASE GRK7"/>
    <property type="match status" value="1"/>
</dbReference>
<evidence type="ECO:0000256" key="9">
    <source>
        <dbReference type="ARBA" id="ARBA00022679"/>
    </source>
</evidence>
<evidence type="ECO:0000256" key="4">
    <source>
        <dbReference type="ARBA" id="ARBA00009793"/>
    </source>
</evidence>
<keyword evidence="12 29" id="KW-0418">Kinase</keyword>
<proteinExistence type="inferred from homology"/>
<keyword evidence="17" id="KW-0449">Lipoprotein</keyword>
<evidence type="ECO:0000313" key="30">
    <source>
        <dbReference type="Proteomes" id="UP001145742"/>
    </source>
</evidence>